<dbReference type="EMBL" id="GDQN01002009">
    <property type="protein sequence ID" value="JAT89045.1"/>
    <property type="molecule type" value="Transcribed_RNA"/>
</dbReference>
<evidence type="ECO:0000313" key="3">
    <source>
        <dbReference type="EMBL" id="JAT88999.1"/>
    </source>
</evidence>
<gene>
    <name evidence="3" type="ORF">g.13563</name>
    <name evidence="4" type="ORF">g.13564</name>
</gene>
<dbReference type="AlphaFoldDB" id="A0A1E1WPR1"/>
<evidence type="ECO:0008006" key="5">
    <source>
        <dbReference type="Google" id="ProtNLM"/>
    </source>
</evidence>
<keyword evidence="1" id="KW-0175">Coiled coil</keyword>
<dbReference type="Gene3D" id="3.30.70.1820">
    <property type="entry name" value="L1 transposable element, RRM domain"/>
    <property type="match status" value="1"/>
</dbReference>
<proteinExistence type="predicted"/>
<feature type="compositionally biased region" description="Polar residues" evidence="2">
    <location>
        <begin position="207"/>
        <end position="231"/>
    </location>
</feature>
<dbReference type="OrthoDB" id="6059368at2759"/>
<evidence type="ECO:0000313" key="4">
    <source>
        <dbReference type="EMBL" id="JAT89045.1"/>
    </source>
</evidence>
<evidence type="ECO:0000256" key="1">
    <source>
        <dbReference type="SAM" id="Coils"/>
    </source>
</evidence>
<sequence>MDEQMKLLWSNIKEEMEKQNQKQTQAIAETISKTLEEHLAPIRQENEVLRREVDTLRSRIRSLEMESRKNNIILHGVEETEAGKEDLINKVLELLNKTSEPRSENHSWDKWEINQLHRIGKKSDNKTRPIKISCTLSWRRNEIMKNKKRLPEGIYITEDLSKEEVEIRKALIPKLKEARESGKYAIIKNGKLVIREKTDAEKRKRATSSPPSTPPNYFSKPQENINPSQPAKISKINPFEAMRNRTTANETQKN</sequence>
<feature type="compositionally biased region" description="Polar residues" evidence="2">
    <location>
        <begin position="244"/>
        <end position="254"/>
    </location>
</feature>
<accession>A0A1E1WPR1</accession>
<evidence type="ECO:0000256" key="2">
    <source>
        <dbReference type="SAM" id="MobiDB-lite"/>
    </source>
</evidence>
<reference evidence="3" key="1">
    <citation type="submission" date="2015-09" db="EMBL/GenBank/DDBJ databases">
        <title>De novo assembly of Pectinophora gossypiella (Pink Bollworm) gut transcriptome.</title>
        <authorList>
            <person name="Tassone E.E."/>
        </authorList>
    </citation>
    <scope>NUCLEOTIDE SEQUENCE</scope>
</reference>
<feature type="coiled-coil region" evidence="1">
    <location>
        <begin position="13"/>
        <end position="97"/>
    </location>
</feature>
<name>A0A1E1WPR1_PECGO</name>
<organism evidence="3">
    <name type="scientific">Pectinophora gossypiella</name>
    <name type="common">Cotton pink bollworm</name>
    <name type="synonym">Depressaria gossypiella</name>
    <dbReference type="NCBI Taxonomy" id="13191"/>
    <lineage>
        <taxon>Eukaryota</taxon>
        <taxon>Metazoa</taxon>
        <taxon>Ecdysozoa</taxon>
        <taxon>Arthropoda</taxon>
        <taxon>Hexapoda</taxon>
        <taxon>Insecta</taxon>
        <taxon>Pterygota</taxon>
        <taxon>Neoptera</taxon>
        <taxon>Endopterygota</taxon>
        <taxon>Lepidoptera</taxon>
        <taxon>Glossata</taxon>
        <taxon>Ditrysia</taxon>
        <taxon>Gelechioidea</taxon>
        <taxon>Gelechiidae</taxon>
        <taxon>Apatetrinae</taxon>
        <taxon>Pectinophora</taxon>
    </lineage>
</organism>
<feature type="region of interest" description="Disordered" evidence="2">
    <location>
        <begin position="197"/>
        <end position="254"/>
    </location>
</feature>
<dbReference type="EMBL" id="GDQN01002055">
    <property type="protein sequence ID" value="JAT88999.1"/>
    <property type="molecule type" value="Transcribed_RNA"/>
</dbReference>
<protein>
    <recommendedName>
        <fullName evidence="5">Endonuclease-reverse transcriptase</fullName>
    </recommendedName>
</protein>